<keyword evidence="2 6" id="KW-0812">Transmembrane</keyword>
<sequence>MWQDDNKQTGTRSTGIEPAAMTPTSRDTEHGVGVRDGWLVRVVVNVCRLVLGATLVLSGFVKAIDPLGTQYKIQDYLTAVGWPGIAPDVVTIGASVLLSAFEFSIGIFVLFAIRRRFVSKLALALMSVMTIVTLWILVANPVKDCGCFGDFVVLTNVETFLKNIVLLACAIVLAKWPLAMYRFLSRSTQWIAINFTILFIIVTSGYCLYKLPIFDFRPYRVGMNILKGMEIPEGAPQPKFETTFIMEKNGQRKEFSLENYPDSTWQFIDSKTVQIEPGYVPPIHDFSIQRADGYDITEETLSRPGYLFLLISPHLGRANDTNFGDIDQIYEYARQAKVPFYCLTASSKSEIDHWKNLTGAEYPFYFTDETTLKTVIRSNPGLLLLKDGTIIRKWSHNGLPKSAELVEPLVKSEIGRPAPDTVGKIVAQVLAWFFIPLILLTLADRAWAWSGRLRRKTRNVSDKREGTVENE</sequence>
<dbReference type="GO" id="GO:0030416">
    <property type="term" value="P:methylamine metabolic process"/>
    <property type="evidence" value="ECO:0007669"/>
    <property type="project" value="InterPro"/>
</dbReference>
<protein>
    <submittedName>
        <fullName evidence="8">Uncharacterized protein DUF417</fullName>
    </submittedName>
</protein>
<dbReference type="NCBIfam" id="NF045576">
    <property type="entry name" value="BT_3928_fam"/>
    <property type="match status" value="1"/>
</dbReference>
<evidence type="ECO:0000313" key="9">
    <source>
        <dbReference type="Proteomes" id="UP000245870"/>
    </source>
</evidence>
<keyword evidence="3 6" id="KW-1133">Transmembrane helix</keyword>
<feature type="transmembrane region" description="Helical" evidence="6">
    <location>
        <begin position="38"/>
        <end position="61"/>
    </location>
</feature>
<evidence type="ECO:0000256" key="3">
    <source>
        <dbReference type="ARBA" id="ARBA00022989"/>
    </source>
</evidence>
<evidence type="ECO:0000256" key="2">
    <source>
        <dbReference type="ARBA" id="ARBA00022692"/>
    </source>
</evidence>
<feature type="transmembrane region" description="Helical" evidence="6">
    <location>
        <begin position="429"/>
        <end position="448"/>
    </location>
</feature>
<keyword evidence="9" id="KW-1185">Reference proteome</keyword>
<accession>A0A2U0TK79</accession>
<dbReference type="InterPro" id="IPR009908">
    <property type="entry name" value="Methylamine_util_MauE"/>
</dbReference>
<feature type="transmembrane region" description="Helical" evidence="6">
    <location>
        <begin position="160"/>
        <end position="178"/>
    </location>
</feature>
<feature type="transmembrane region" description="Helical" evidence="6">
    <location>
        <begin position="190"/>
        <end position="211"/>
    </location>
</feature>
<comment type="caution">
    <text evidence="8">The sequence shown here is derived from an EMBL/GenBank/DDBJ whole genome shotgun (WGS) entry which is preliminary data.</text>
</comment>
<comment type="subcellular location">
    <subcellularLocation>
        <location evidence="1">Membrane</location>
        <topology evidence="1">Multi-pass membrane protein</topology>
    </subcellularLocation>
</comment>
<proteinExistence type="predicted"/>
<keyword evidence="4 6" id="KW-0472">Membrane</keyword>
<feature type="transmembrane region" description="Helical" evidence="6">
    <location>
        <begin position="92"/>
        <end position="113"/>
    </location>
</feature>
<name>A0A2U0TK79_9BACT</name>
<evidence type="ECO:0000256" key="1">
    <source>
        <dbReference type="ARBA" id="ARBA00004141"/>
    </source>
</evidence>
<dbReference type="Pfam" id="PF07291">
    <property type="entry name" value="MauE"/>
    <property type="match status" value="1"/>
</dbReference>
<evidence type="ECO:0000313" key="8">
    <source>
        <dbReference type="EMBL" id="PVX43991.1"/>
    </source>
</evidence>
<reference evidence="8 9" key="1">
    <citation type="submission" date="2018-05" db="EMBL/GenBank/DDBJ databases">
        <title>Genomic Encyclopedia of Type Strains, Phase IV (KMG-IV): sequencing the most valuable type-strain genomes for metagenomic binning, comparative biology and taxonomic classification.</title>
        <authorList>
            <person name="Goeker M."/>
        </authorList>
    </citation>
    <scope>NUCLEOTIDE SEQUENCE [LARGE SCALE GENOMIC DNA]</scope>
    <source>
        <strain evidence="8 9">DSM 100333</strain>
    </source>
</reference>
<feature type="transmembrane region" description="Helical" evidence="6">
    <location>
        <begin position="120"/>
        <end position="140"/>
    </location>
</feature>
<dbReference type="EMBL" id="QENY01000035">
    <property type="protein sequence ID" value="PVX43991.1"/>
    <property type="molecule type" value="Genomic_DNA"/>
</dbReference>
<feature type="domain" description="Methylamine utilisation protein MauE" evidence="7">
    <location>
        <begin position="42"/>
        <end position="173"/>
    </location>
</feature>
<dbReference type="AlphaFoldDB" id="A0A2U0TK79"/>
<dbReference type="Proteomes" id="UP000245870">
    <property type="component" value="Unassembled WGS sequence"/>
</dbReference>
<evidence type="ECO:0000256" key="5">
    <source>
        <dbReference type="SAM" id="MobiDB-lite"/>
    </source>
</evidence>
<feature type="region of interest" description="Disordered" evidence="5">
    <location>
        <begin position="1"/>
        <end position="31"/>
    </location>
</feature>
<evidence type="ECO:0000259" key="7">
    <source>
        <dbReference type="Pfam" id="PF07291"/>
    </source>
</evidence>
<gene>
    <name evidence="8" type="ORF">C7379_13512</name>
</gene>
<evidence type="ECO:0000256" key="6">
    <source>
        <dbReference type="SAM" id="Phobius"/>
    </source>
</evidence>
<evidence type="ECO:0000256" key="4">
    <source>
        <dbReference type="ARBA" id="ARBA00023136"/>
    </source>
</evidence>
<organism evidence="8 9">
    <name type="scientific">Hallella colorans</name>
    <dbReference type="NCBI Taxonomy" id="1703337"/>
    <lineage>
        <taxon>Bacteria</taxon>
        <taxon>Pseudomonadati</taxon>
        <taxon>Bacteroidota</taxon>
        <taxon>Bacteroidia</taxon>
        <taxon>Bacteroidales</taxon>
        <taxon>Prevotellaceae</taxon>
        <taxon>Hallella</taxon>
    </lineage>
</organism>
<dbReference type="GO" id="GO:0016020">
    <property type="term" value="C:membrane"/>
    <property type="evidence" value="ECO:0007669"/>
    <property type="project" value="UniProtKB-SubCell"/>
</dbReference>